<dbReference type="OrthoDB" id="2012664at2759"/>
<organism evidence="1 2">
    <name type="scientific">Colocasia esculenta</name>
    <name type="common">Wild taro</name>
    <name type="synonym">Arum esculentum</name>
    <dbReference type="NCBI Taxonomy" id="4460"/>
    <lineage>
        <taxon>Eukaryota</taxon>
        <taxon>Viridiplantae</taxon>
        <taxon>Streptophyta</taxon>
        <taxon>Embryophyta</taxon>
        <taxon>Tracheophyta</taxon>
        <taxon>Spermatophyta</taxon>
        <taxon>Magnoliopsida</taxon>
        <taxon>Liliopsida</taxon>
        <taxon>Araceae</taxon>
        <taxon>Aroideae</taxon>
        <taxon>Colocasieae</taxon>
        <taxon>Colocasia</taxon>
    </lineage>
</organism>
<dbReference type="EMBL" id="NMUH01000293">
    <property type="protein sequence ID" value="MQL76341.1"/>
    <property type="molecule type" value="Genomic_DNA"/>
</dbReference>
<keyword evidence="2" id="KW-1185">Reference proteome</keyword>
<gene>
    <name evidence="1" type="ORF">Taro_008739</name>
</gene>
<proteinExistence type="predicted"/>
<comment type="caution">
    <text evidence="1">The sequence shown here is derived from an EMBL/GenBank/DDBJ whole genome shotgun (WGS) entry which is preliminary data.</text>
</comment>
<sequence>MRGTMNVITRLARTMNGILDLMPEVLEPQEVMGLGVSFQDMRIIQYHPINNKGKHNINMADMKANKGKQGMIGDMGLLIHPFLVPQTCHIQI</sequence>
<evidence type="ECO:0000313" key="2">
    <source>
        <dbReference type="Proteomes" id="UP000652761"/>
    </source>
</evidence>
<dbReference type="Proteomes" id="UP000652761">
    <property type="component" value="Unassembled WGS sequence"/>
</dbReference>
<reference evidence="1" key="1">
    <citation type="submission" date="2017-07" db="EMBL/GenBank/DDBJ databases">
        <title>Taro Niue Genome Assembly and Annotation.</title>
        <authorList>
            <person name="Atibalentja N."/>
            <person name="Keating K."/>
            <person name="Fields C.J."/>
        </authorList>
    </citation>
    <scope>NUCLEOTIDE SEQUENCE</scope>
    <source>
        <strain evidence="1">Niue_2</strain>
        <tissue evidence="1">Leaf</tissue>
    </source>
</reference>
<dbReference type="AlphaFoldDB" id="A0A843TYD7"/>
<protein>
    <submittedName>
        <fullName evidence="1">Uncharacterized protein</fullName>
    </submittedName>
</protein>
<evidence type="ECO:0000313" key="1">
    <source>
        <dbReference type="EMBL" id="MQL76341.1"/>
    </source>
</evidence>
<name>A0A843TYD7_COLES</name>
<accession>A0A843TYD7</accession>